<evidence type="ECO:0008006" key="3">
    <source>
        <dbReference type="Google" id="ProtNLM"/>
    </source>
</evidence>
<gene>
    <name evidence="1" type="ORF">LC1Nh_1057</name>
</gene>
<dbReference type="InterPro" id="IPR007367">
    <property type="entry name" value="DUF433"/>
</dbReference>
<dbReference type="EMBL" id="CP040089">
    <property type="protein sequence ID" value="QGA80929.1"/>
    <property type="molecule type" value="Genomic_DNA"/>
</dbReference>
<dbReference type="Proteomes" id="UP000377803">
    <property type="component" value="Chromosome"/>
</dbReference>
<evidence type="ECO:0000313" key="2">
    <source>
        <dbReference type="Proteomes" id="UP000377803"/>
    </source>
</evidence>
<accession>A0A5Q0UJC5</accession>
<dbReference type="PANTHER" id="PTHR34849:SF3">
    <property type="entry name" value="SSR2962 PROTEIN"/>
    <property type="match status" value="1"/>
</dbReference>
<reference evidence="2" key="1">
    <citation type="submission" date="2019-05" db="EMBL/GenBank/DDBJ databases">
        <title>Candidatus Nanohalobium constans, a novel model system to study the DPANN nano-sized archaea: genomic and physiological characterization of a nanoarchaeon co-cultured with its chitinotrophic host.</title>
        <authorList>
            <person name="La Cono V."/>
            <person name="Arcadi E."/>
            <person name="Crisafi F."/>
            <person name="Denaro R."/>
            <person name="La Spada G."/>
            <person name="Messina E."/>
            <person name="Smedile F."/>
            <person name="Toshchakov S.V."/>
            <person name="Shevchenko M.A."/>
            <person name="Golyshin P.N."/>
            <person name="Golyshina O.V."/>
            <person name="Ferrer M."/>
            <person name="Rohde M."/>
            <person name="Mushegian A."/>
            <person name="Sorokin D.Y."/>
            <person name="Giuliano L."/>
            <person name="Yakimov M.M."/>
        </authorList>
    </citation>
    <scope>NUCLEOTIDE SEQUENCE [LARGE SCALE GENOMIC DNA]</scope>
    <source>
        <strain evidence="2">LC1Nh</strain>
    </source>
</reference>
<name>A0A5Q0UJC5_9ARCH</name>
<dbReference type="SUPFAM" id="SSF46689">
    <property type="entry name" value="Homeodomain-like"/>
    <property type="match status" value="1"/>
</dbReference>
<dbReference type="PANTHER" id="PTHR34849">
    <property type="entry name" value="SSL5025 PROTEIN"/>
    <property type="match status" value="1"/>
</dbReference>
<protein>
    <recommendedName>
        <fullName evidence="3">DUF433 domain-containing protein</fullName>
    </recommendedName>
</protein>
<organism evidence="1 2">
    <name type="scientific">Candidatus Nanohalobium constans</name>
    <dbReference type="NCBI Taxonomy" id="2565781"/>
    <lineage>
        <taxon>Archaea</taxon>
        <taxon>Candidatus Nanohalarchaeota</taxon>
        <taxon>Candidatus Nanohalobia</taxon>
        <taxon>Candidatus Nanohalobiales</taxon>
        <taxon>Candidatus Nanohalobiaceae</taxon>
        <taxon>Candidatus Nanohalobium</taxon>
    </lineage>
</organism>
<dbReference type="InterPro" id="IPR009057">
    <property type="entry name" value="Homeodomain-like_sf"/>
</dbReference>
<evidence type="ECO:0000313" key="1">
    <source>
        <dbReference type="EMBL" id="QGA80929.1"/>
    </source>
</evidence>
<dbReference type="InterPro" id="IPR036388">
    <property type="entry name" value="WH-like_DNA-bd_sf"/>
</dbReference>
<sequence>MIELTVKVLEFNCLCMVDVVVDEDVRHGKPIIEGTRVTVEEVLGMLEAGMEFDEIKSEYGVEKEGVQAAVRYASSFMKGEKTGSLA</sequence>
<keyword evidence="2" id="KW-1185">Reference proteome</keyword>
<dbReference type="Pfam" id="PF04255">
    <property type="entry name" value="DUF433"/>
    <property type="match status" value="1"/>
</dbReference>
<dbReference type="AlphaFoldDB" id="A0A5Q0UJC5"/>
<dbReference type="Gene3D" id="1.10.10.10">
    <property type="entry name" value="Winged helix-like DNA-binding domain superfamily/Winged helix DNA-binding domain"/>
    <property type="match status" value="1"/>
</dbReference>
<proteinExistence type="predicted"/>
<dbReference type="KEGG" id="ncon:LC1Nh_1057"/>